<feature type="domain" description="RNase H type-1" evidence="8">
    <location>
        <begin position="76"/>
        <end position="210"/>
    </location>
</feature>
<organism evidence="9 10">
    <name type="scientific">Thermosipho melanesiensis</name>
    <dbReference type="NCBI Taxonomy" id="46541"/>
    <lineage>
        <taxon>Bacteria</taxon>
        <taxon>Thermotogati</taxon>
        <taxon>Thermotogota</taxon>
        <taxon>Thermotogae</taxon>
        <taxon>Thermotogales</taxon>
        <taxon>Fervidobacteriaceae</taxon>
        <taxon>Thermosipho</taxon>
    </lineage>
</organism>
<keyword evidence="5" id="KW-0479">Metal-binding</keyword>
<dbReference type="PANTHER" id="PTHR10642">
    <property type="entry name" value="RIBONUCLEASE H1"/>
    <property type="match status" value="1"/>
</dbReference>
<evidence type="ECO:0000313" key="10">
    <source>
        <dbReference type="Proteomes" id="UP000185490"/>
    </source>
</evidence>
<dbReference type="EMBL" id="CP007389">
    <property type="protein sequence ID" value="APT73729.1"/>
    <property type="molecule type" value="Genomic_DNA"/>
</dbReference>
<dbReference type="EC" id="3.1.26.4" evidence="3"/>
<keyword evidence="4" id="KW-0540">Nuclease</keyword>
<dbReference type="Gene3D" id="3.30.420.10">
    <property type="entry name" value="Ribonuclease H-like superfamily/Ribonuclease H"/>
    <property type="match status" value="1"/>
</dbReference>
<dbReference type="PROSITE" id="PS50879">
    <property type="entry name" value="RNASE_H_1"/>
    <property type="match status" value="1"/>
</dbReference>
<evidence type="ECO:0000256" key="2">
    <source>
        <dbReference type="ARBA" id="ARBA00005300"/>
    </source>
</evidence>
<evidence type="ECO:0000256" key="7">
    <source>
        <dbReference type="ARBA" id="ARBA00022801"/>
    </source>
</evidence>
<name>A0ABM6GDS7_9BACT</name>
<comment type="catalytic activity">
    <reaction evidence="1">
        <text>Endonucleolytic cleavage to 5'-phosphomonoester.</text>
        <dbReference type="EC" id="3.1.26.4"/>
    </reaction>
</comment>
<sequence>MKLCERFLGNEKIFEILPYEFEVVGVKKARFQEICCLKNKNGHLKLQLFYNKTDKITSLVILKAENKEIVEKFVNYFKCLEIYVDGSYSHEFKRASFGVVILSKNIEKYYMVINKFLKHRNVTGEILGVIYALSYAYENGYGCVKLYYDYEGIEKWVVGEWKAKTELTKMYKEKVLEYGKYINIKFEKVRAHTGDKYNEQADKLAKYAIKTNSSNVEFEI</sequence>
<evidence type="ECO:0000256" key="5">
    <source>
        <dbReference type="ARBA" id="ARBA00022723"/>
    </source>
</evidence>
<evidence type="ECO:0000256" key="1">
    <source>
        <dbReference type="ARBA" id="ARBA00000077"/>
    </source>
</evidence>
<dbReference type="Pfam" id="PF00075">
    <property type="entry name" value="RNase_H"/>
    <property type="match status" value="1"/>
</dbReference>
<reference evidence="9 10" key="1">
    <citation type="submission" date="2014-02" db="EMBL/GenBank/DDBJ databases">
        <title>Diversity of Thermotogales isolates from hydrothermal vents.</title>
        <authorList>
            <person name="Haverkamp T.H.A."/>
            <person name="Lossouarn J."/>
            <person name="Geslin C."/>
            <person name="Nesbo C.L."/>
        </authorList>
    </citation>
    <scope>NUCLEOTIDE SEQUENCE [LARGE SCALE GENOMIC DNA]</scope>
    <source>
        <strain evidence="9 10">431</strain>
    </source>
</reference>
<dbReference type="InterPro" id="IPR012337">
    <property type="entry name" value="RNaseH-like_sf"/>
</dbReference>
<gene>
    <name evidence="9" type="ORF">BW47_03880</name>
</gene>
<evidence type="ECO:0000256" key="6">
    <source>
        <dbReference type="ARBA" id="ARBA00022759"/>
    </source>
</evidence>
<dbReference type="InterPro" id="IPR002156">
    <property type="entry name" value="RNaseH_domain"/>
</dbReference>
<comment type="similarity">
    <text evidence="2">Belongs to the RNase H family.</text>
</comment>
<protein>
    <recommendedName>
        <fullName evidence="3">ribonuclease H</fullName>
        <ecNumber evidence="3">3.1.26.4</ecNumber>
    </recommendedName>
</protein>
<dbReference type="Proteomes" id="UP000185490">
    <property type="component" value="Chromosome"/>
</dbReference>
<dbReference type="RefSeq" id="WP_012056942.1">
    <property type="nucleotide sequence ID" value="NZ_JYCY01000011.1"/>
</dbReference>
<proteinExistence type="inferred from homology"/>
<evidence type="ECO:0000256" key="4">
    <source>
        <dbReference type="ARBA" id="ARBA00022722"/>
    </source>
</evidence>
<keyword evidence="10" id="KW-1185">Reference proteome</keyword>
<dbReference type="InterPro" id="IPR050092">
    <property type="entry name" value="RNase_H"/>
</dbReference>
<evidence type="ECO:0000256" key="3">
    <source>
        <dbReference type="ARBA" id="ARBA00012180"/>
    </source>
</evidence>
<keyword evidence="7" id="KW-0378">Hydrolase</keyword>
<dbReference type="CDD" id="cd09277">
    <property type="entry name" value="RNase_HI_bacteria_like"/>
    <property type="match status" value="1"/>
</dbReference>
<evidence type="ECO:0000313" key="9">
    <source>
        <dbReference type="EMBL" id="APT73729.1"/>
    </source>
</evidence>
<dbReference type="SUPFAM" id="SSF53098">
    <property type="entry name" value="Ribonuclease H-like"/>
    <property type="match status" value="1"/>
</dbReference>
<accession>A0ABM6GDS7</accession>
<keyword evidence="6" id="KW-0255">Endonuclease</keyword>
<dbReference type="PANTHER" id="PTHR10642:SF26">
    <property type="entry name" value="RIBONUCLEASE H1"/>
    <property type="match status" value="1"/>
</dbReference>
<evidence type="ECO:0000259" key="8">
    <source>
        <dbReference type="PROSITE" id="PS50879"/>
    </source>
</evidence>
<dbReference type="InterPro" id="IPR036397">
    <property type="entry name" value="RNaseH_sf"/>
</dbReference>